<protein>
    <submittedName>
        <fullName evidence="2">SDR family oxidoreductase</fullName>
    </submittedName>
</protein>
<feature type="domain" description="Thioester reductase (TE)" evidence="1">
    <location>
        <begin position="56"/>
        <end position="206"/>
    </location>
</feature>
<accession>A0ABV2YS37</accession>
<dbReference type="Pfam" id="PF07993">
    <property type="entry name" value="NAD_binding_4"/>
    <property type="match status" value="1"/>
</dbReference>
<gene>
    <name evidence="2" type="ORF">AB0E61_00455</name>
</gene>
<dbReference type="InterPro" id="IPR013120">
    <property type="entry name" value="FAR_NAD-bd"/>
</dbReference>
<dbReference type="EMBL" id="JBEZVI010000001">
    <property type="protein sequence ID" value="MEU3708554.1"/>
    <property type="molecule type" value="Genomic_DNA"/>
</dbReference>
<dbReference type="Proteomes" id="UP001550853">
    <property type="component" value="Unassembled WGS sequence"/>
</dbReference>
<evidence type="ECO:0000313" key="2">
    <source>
        <dbReference type="EMBL" id="MEU3708554.1"/>
    </source>
</evidence>
<proteinExistence type="predicted"/>
<comment type="caution">
    <text evidence="2">The sequence shown here is derived from an EMBL/GenBank/DDBJ whole genome shotgun (WGS) entry which is preliminary data.</text>
</comment>
<dbReference type="RefSeq" id="WP_030282446.1">
    <property type="nucleotide sequence ID" value="NZ_JBEZVI010000001.1"/>
</dbReference>
<dbReference type="InterPro" id="IPR036291">
    <property type="entry name" value="NAD(P)-bd_dom_sf"/>
</dbReference>
<dbReference type="PANTHER" id="PTHR11011">
    <property type="entry name" value="MALE STERILITY PROTEIN 2-RELATED"/>
    <property type="match status" value="1"/>
</dbReference>
<evidence type="ECO:0000313" key="3">
    <source>
        <dbReference type="Proteomes" id="UP001550853"/>
    </source>
</evidence>
<dbReference type="PANTHER" id="PTHR11011:SF45">
    <property type="entry name" value="FATTY ACYL-COA REDUCTASE CG8306-RELATED"/>
    <property type="match status" value="1"/>
</dbReference>
<evidence type="ECO:0000259" key="1">
    <source>
        <dbReference type="Pfam" id="PF07993"/>
    </source>
</evidence>
<name>A0ABV2YS37_9ACTN</name>
<sequence length="346" mass="36693">MRILLTGATGIVGTEVTGRLRATAPPGTALVRTARRRTPDPLVRWDMGAGPVPPELTGPWDVIVHTAASTRWTLSRAEAADANIRPLRAVLGLAGPETHVVHVSTAYVGGVRNPEDLRGPEFEGYRNGYEWSKAVCEEIVTTEHRGPVTVIRPPLIMGSRADGRISRFSGPYTLFPALVSGLAAVVVGDPDGYAEISPLDEVADAVVAAALGPAPDAPRTETLAAGAASLRLSTLVEISCAAINDFRTAHGAGPVAVPPTVSTESWNRFFLPLARQWLSPVQQQAVDLLAMFQSYTSMAEPFAPTRPVRDPGEVMAVSVRHWARSRPRQALASPSPWTLVGGGDGA</sequence>
<dbReference type="InterPro" id="IPR026055">
    <property type="entry name" value="FAR"/>
</dbReference>
<organism evidence="2 3">
    <name type="scientific">Streptomyces catenulae</name>
    <dbReference type="NCBI Taxonomy" id="66875"/>
    <lineage>
        <taxon>Bacteria</taxon>
        <taxon>Bacillati</taxon>
        <taxon>Actinomycetota</taxon>
        <taxon>Actinomycetes</taxon>
        <taxon>Kitasatosporales</taxon>
        <taxon>Streptomycetaceae</taxon>
        <taxon>Streptomyces</taxon>
    </lineage>
</organism>
<dbReference type="Gene3D" id="3.40.50.720">
    <property type="entry name" value="NAD(P)-binding Rossmann-like Domain"/>
    <property type="match status" value="1"/>
</dbReference>
<reference evidence="2 3" key="1">
    <citation type="submission" date="2024-06" db="EMBL/GenBank/DDBJ databases">
        <title>The Natural Products Discovery Center: Release of the First 8490 Sequenced Strains for Exploring Actinobacteria Biosynthetic Diversity.</title>
        <authorList>
            <person name="Kalkreuter E."/>
            <person name="Kautsar S.A."/>
            <person name="Yang D."/>
            <person name="Bader C.D."/>
            <person name="Teijaro C.N."/>
            <person name="Fluegel L."/>
            <person name="Davis C.M."/>
            <person name="Simpson J.R."/>
            <person name="Lauterbach L."/>
            <person name="Steele A.D."/>
            <person name="Gui C."/>
            <person name="Meng S."/>
            <person name="Li G."/>
            <person name="Viehrig K."/>
            <person name="Ye F."/>
            <person name="Su P."/>
            <person name="Kiefer A.F."/>
            <person name="Nichols A."/>
            <person name="Cepeda A.J."/>
            <person name="Yan W."/>
            <person name="Fan B."/>
            <person name="Jiang Y."/>
            <person name="Adhikari A."/>
            <person name="Zheng C.-J."/>
            <person name="Schuster L."/>
            <person name="Cowan T.M."/>
            <person name="Smanski M.J."/>
            <person name="Chevrette M.G."/>
            <person name="De Carvalho L.P.S."/>
            <person name="Shen B."/>
        </authorList>
    </citation>
    <scope>NUCLEOTIDE SEQUENCE [LARGE SCALE GENOMIC DNA]</scope>
    <source>
        <strain evidence="2 3">NPDC033039</strain>
    </source>
</reference>
<keyword evidence="3" id="KW-1185">Reference proteome</keyword>
<dbReference type="SUPFAM" id="SSF51735">
    <property type="entry name" value="NAD(P)-binding Rossmann-fold domains"/>
    <property type="match status" value="1"/>
</dbReference>